<accession>A0AAW5R1U0</accession>
<sequence length="139" mass="14797">MVTTLLIVHYLSFVVGAGGSFIAFLIARRIAASRPEEAAVLRTLPPRISDAAMVSLALLWLTGIALGLLKYGGFSGLGWAFSVKMVFVVALTLVGVAIRIEMRRARRGVAVAVANLARLGPWTLVTSWLAIVFAVIAFG</sequence>
<dbReference type="EMBL" id="JALIDZ010000005">
    <property type="protein sequence ID" value="MCT8972676.1"/>
    <property type="molecule type" value="Genomic_DNA"/>
</dbReference>
<evidence type="ECO:0008006" key="4">
    <source>
        <dbReference type="Google" id="ProtNLM"/>
    </source>
</evidence>
<keyword evidence="3" id="KW-1185">Reference proteome</keyword>
<proteinExistence type="predicted"/>
<name>A0AAW5R1U0_9HYPH</name>
<dbReference type="Proteomes" id="UP001320898">
    <property type="component" value="Unassembled WGS sequence"/>
</dbReference>
<comment type="caution">
    <text evidence="2">The sequence shown here is derived from an EMBL/GenBank/DDBJ whole genome shotgun (WGS) entry which is preliminary data.</text>
</comment>
<protein>
    <recommendedName>
        <fullName evidence="4">Copper resistance protein D</fullName>
    </recommendedName>
</protein>
<dbReference type="AlphaFoldDB" id="A0AAW5R1U0"/>
<feature type="transmembrane region" description="Helical" evidence="1">
    <location>
        <begin position="6"/>
        <end position="27"/>
    </location>
</feature>
<evidence type="ECO:0000256" key="1">
    <source>
        <dbReference type="SAM" id="Phobius"/>
    </source>
</evidence>
<keyword evidence="1" id="KW-1133">Transmembrane helix</keyword>
<feature type="transmembrane region" description="Helical" evidence="1">
    <location>
        <begin position="48"/>
        <end position="71"/>
    </location>
</feature>
<feature type="transmembrane region" description="Helical" evidence="1">
    <location>
        <begin position="77"/>
        <end position="98"/>
    </location>
</feature>
<feature type="transmembrane region" description="Helical" evidence="1">
    <location>
        <begin position="119"/>
        <end position="138"/>
    </location>
</feature>
<organism evidence="2 3">
    <name type="scientific">Microbaculum marinisediminis</name>
    <dbReference type="NCBI Taxonomy" id="2931392"/>
    <lineage>
        <taxon>Bacteria</taxon>
        <taxon>Pseudomonadati</taxon>
        <taxon>Pseudomonadota</taxon>
        <taxon>Alphaproteobacteria</taxon>
        <taxon>Hyphomicrobiales</taxon>
        <taxon>Tepidamorphaceae</taxon>
        <taxon>Microbaculum</taxon>
    </lineage>
</organism>
<reference evidence="2 3" key="1">
    <citation type="submission" date="2022-04" db="EMBL/GenBank/DDBJ databases">
        <authorList>
            <person name="Ye Y.-Q."/>
            <person name="Du Z.-J."/>
        </authorList>
    </citation>
    <scope>NUCLEOTIDE SEQUENCE [LARGE SCALE GENOMIC DNA]</scope>
    <source>
        <strain evidence="2 3">A6E488</strain>
    </source>
</reference>
<keyword evidence="1" id="KW-0812">Transmembrane</keyword>
<dbReference type="RefSeq" id="WP_261616253.1">
    <property type="nucleotide sequence ID" value="NZ_JALIDZ010000005.1"/>
</dbReference>
<keyword evidence="1" id="KW-0472">Membrane</keyword>
<evidence type="ECO:0000313" key="3">
    <source>
        <dbReference type="Proteomes" id="UP001320898"/>
    </source>
</evidence>
<evidence type="ECO:0000313" key="2">
    <source>
        <dbReference type="EMBL" id="MCT8972676.1"/>
    </source>
</evidence>
<gene>
    <name evidence="2" type="ORF">MUB46_12490</name>
</gene>